<dbReference type="InterPro" id="IPR012338">
    <property type="entry name" value="Beta-lactam/transpept-like"/>
</dbReference>
<protein>
    <submittedName>
        <fullName evidence="1">Beta-lactamase family protein</fullName>
    </submittedName>
</protein>
<evidence type="ECO:0000313" key="2">
    <source>
        <dbReference type="Proteomes" id="UP000449710"/>
    </source>
</evidence>
<organism evidence="1 2">
    <name type="scientific">Isachenkonia alkalipeptolytica</name>
    <dbReference type="NCBI Taxonomy" id="2565777"/>
    <lineage>
        <taxon>Bacteria</taxon>
        <taxon>Bacillati</taxon>
        <taxon>Bacillota</taxon>
        <taxon>Clostridia</taxon>
        <taxon>Eubacteriales</taxon>
        <taxon>Clostridiaceae</taxon>
        <taxon>Isachenkonia</taxon>
    </lineage>
</organism>
<name>A0AA44BCV5_9CLOT</name>
<keyword evidence="2" id="KW-1185">Reference proteome</keyword>
<accession>A0AA44BCV5</accession>
<dbReference type="Proteomes" id="UP000449710">
    <property type="component" value="Unassembled WGS sequence"/>
</dbReference>
<proteinExistence type="predicted"/>
<dbReference type="EMBL" id="SUMG01000003">
    <property type="protein sequence ID" value="NBG87719.1"/>
    <property type="molecule type" value="Genomic_DNA"/>
</dbReference>
<dbReference type="AlphaFoldDB" id="A0AA44BCV5"/>
<dbReference type="Gene3D" id="3.40.710.10">
    <property type="entry name" value="DD-peptidase/beta-lactamase superfamily"/>
    <property type="match status" value="1"/>
</dbReference>
<gene>
    <name evidence="1" type="ORF">ISALK_04320</name>
</gene>
<dbReference type="RefSeq" id="WP_160719417.1">
    <property type="nucleotide sequence ID" value="NZ_SUMG01000003.1"/>
</dbReference>
<comment type="caution">
    <text evidence="1">The sequence shown here is derived from an EMBL/GenBank/DDBJ whole genome shotgun (WGS) entry which is preliminary data.</text>
</comment>
<reference evidence="1 2" key="1">
    <citation type="submission" date="2019-04" db="EMBL/GenBank/DDBJ databases">
        <title>Isachenkonia alkalipeptolytica gen. nov. sp. nov. a new anaerobic, alkiliphilic organothrophic bacterium capable to reduce synthesized ferrihydrite isolated from a soda lake.</title>
        <authorList>
            <person name="Toshchakov S.V."/>
            <person name="Zavarzina D.G."/>
            <person name="Zhilina T.N."/>
            <person name="Kostrikina N.A."/>
            <person name="Kublanov I.V."/>
        </authorList>
    </citation>
    <scope>NUCLEOTIDE SEQUENCE [LARGE SCALE GENOMIC DNA]</scope>
    <source>
        <strain evidence="1 2">Z-1701</strain>
    </source>
</reference>
<sequence length="217" mass="25011">MEMNRIAAYCHEVMEKMVRNPHVYGVSLCVKSGKAGLYWKGSGGNIGDAFKQRIFDELDLRNTYAYQDVNDTTPVNYYYKSKEIHIPRCLASVTAEGGIVSDAEESMKILESFFNGRFFPRESLEEHKLWNFMFFPYQFYFGMGLEKLWIPWITYPSKPRKELLGFWGSSGAFAFHNPELDLYMTGTVNQSNGFGHKAAYKAMIGIMKDVEKRHIEG</sequence>
<dbReference type="SUPFAM" id="SSF56601">
    <property type="entry name" value="beta-lactamase/transpeptidase-like"/>
    <property type="match status" value="1"/>
</dbReference>
<evidence type="ECO:0000313" key="1">
    <source>
        <dbReference type="EMBL" id="NBG87719.1"/>
    </source>
</evidence>